<keyword evidence="1" id="KW-1133">Transmembrane helix</keyword>
<evidence type="ECO:0000256" key="1">
    <source>
        <dbReference type="SAM" id="Phobius"/>
    </source>
</evidence>
<evidence type="ECO:0000313" key="2">
    <source>
        <dbReference type="EMBL" id="RAI29832.1"/>
    </source>
</evidence>
<dbReference type="EMBL" id="NPEV01000002">
    <property type="protein sequence ID" value="RAI29832.1"/>
    <property type="molecule type" value="Genomic_DNA"/>
</dbReference>
<evidence type="ECO:0000313" key="3">
    <source>
        <dbReference type="Proteomes" id="UP000249299"/>
    </source>
</evidence>
<dbReference type="AlphaFoldDB" id="A0A327JXY1"/>
<proteinExistence type="predicted"/>
<feature type="transmembrane region" description="Helical" evidence="1">
    <location>
        <begin position="71"/>
        <end position="88"/>
    </location>
</feature>
<gene>
    <name evidence="2" type="ORF">CH339_02105</name>
</gene>
<dbReference type="RefSeq" id="WP_111432622.1">
    <property type="nucleotide sequence ID" value="NZ_JACIGG010000006.1"/>
</dbReference>
<sequence length="165" mass="17641">MTALLMRYATPATITLFIVSLVSGIALFFHVGPSAFHGIHEWLSMVLIVPFVLHVWRNWRPMTLYLKGRPLFLSAVVSVLASAIFFIPTGNAGRGGPPVFALSRQIMQQTPAAVAPALGTTEEALTQKLAAAGYKIAPGQSLNAIAQSSGKSFMDMARTLSAKGQ</sequence>
<dbReference type="OrthoDB" id="5339490at2"/>
<keyword evidence="1" id="KW-0812">Transmembrane</keyword>
<dbReference type="Proteomes" id="UP000249299">
    <property type="component" value="Unassembled WGS sequence"/>
</dbReference>
<keyword evidence="3" id="KW-1185">Reference proteome</keyword>
<reference evidence="2 3" key="1">
    <citation type="submission" date="2017-07" db="EMBL/GenBank/DDBJ databases">
        <title>Draft Genome Sequences of Select Purple Nonsulfur Bacteria.</title>
        <authorList>
            <person name="Lasarre B."/>
            <person name="Mckinlay J.B."/>
        </authorList>
    </citation>
    <scope>NUCLEOTIDE SEQUENCE [LARGE SCALE GENOMIC DNA]</scope>
    <source>
        <strain evidence="2 3">DSM 11290</strain>
    </source>
</reference>
<feature type="transmembrane region" description="Helical" evidence="1">
    <location>
        <begin position="12"/>
        <end position="30"/>
    </location>
</feature>
<keyword evidence="1" id="KW-0472">Membrane</keyword>
<organism evidence="2 3">
    <name type="scientific">Rhodobium orientis</name>
    <dbReference type="NCBI Taxonomy" id="34017"/>
    <lineage>
        <taxon>Bacteria</taxon>
        <taxon>Pseudomonadati</taxon>
        <taxon>Pseudomonadota</taxon>
        <taxon>Alphaproteobacteria</taxon>
        <taxon>Hyphomicrobiales</taxon>
        <taxon>Rhodobiaceae</taxon>
        <taxon>Rhodobium</taxon>
    </lineage>
</organism>
<feature type="transmembrane region" description="Helical" evidence="1">
    <location>
        <begin position="42"/>
        <end position="59"/>
    </location>
</feature>
<accession>A0A327JXY1</accession>
<name>A0A327JXY1_9HYPH</name>
<comment type="caution">
    <text evidence="2">The sequence shown here is derived from an EMBL/GenBank/DDBJ whole genome shotgun (WGS) entry which is preliminary data.</text>
</comment>
<protein>
    <submittedName>
        <fullName evidence="2">DUF4405 domain-containing protein</fullName>
    </submittedName>
</protein>